<sequence length="254" mass="28872">MQHETCLLLLEGKLGLAPVVEPKYVLDVATGTGIWAVEYAERHPESVVVGSDLSCIQQASRPPNCSFVQHDVERDSWELFGRMFDYIHMRFVITCFDDTQVVLRRCFDNLRPDGYIEIFDVSHDPIDFDGSARGSTFERWTHEIRRAALKRGRDLTEAKQYPAWCRDAGFVDVTEELIPVPCGPWAKDPRLKAIGRRWMVTWTGVLSALSKLFASEGLVQDGIEGLQEEAMRECLDPNIHLGFVLRVTYGRKPA</sequence>
<protein>
    <recommendedName>
        <fullName evidence="4">S-adenosyl-L-methionine-dependent methyltransferase</fullName>
    </recommendedName>
</protein>
<dbReference type="RefSeq" id="XP_047843627.1">
    <property type="nucleotide sequence ID" value="XM_047987640.1"/>
</dbReference>
<dbReference type="GeneID" id="72068212"/>
<dbReference type="CDD" id="cd02440">
    <property type="entry name" value="AdoMet_MTases"/>
    <property type="match status" value="1"/>
</dbReference>
<dbReference type="GO" id="GO:0008168">
    <property type="term" value="F:methyltransferase activity"/>
    <property type="evidence" value="ECO:0007669"/>
    <property type="project" value="TreeGrafter"/>
</dbReference>
<dbReference type="EMBL" id="CP086358">
    <property type="protein sequence ID" value="UNI20146.1"/>
    <property type="molecule type" value="Genomic_DNA"/>
</dbReference>
<dbReference type="OrthoDB" id="5336600at2759"/>
<name>A0A9Q8QJV0_9HYPO</name>
<dbReference type="PANTHER" id="PTHR43591:SF24">
    <property type="entry name" value="2-METHOXY-6-POLYPRENYL-1,4-BENZOQUINOL METHYLASE, MITOCHONDRIAL"/>
    <property type="match status" value="1"/>
</dbReference>
<proteinExistence type="inferred from homology"/>
<comment type="similarity">
    <text evidence="1">Belongs to the methyltransferase superfamily. LaeA methyltransferase family.</text>
</comment>
<keyword evidence="3" id="KW-1185">Reference proteome</keyword>
<accession>A0A9Q8QJV0</accession>
<evidence type="ECO:0000313" key="2">
    <source>
        <dbReference type="EMBL" id="UNI20146.1"/>
    </source>
</evidence>
<dbReference type="Pfam" id="PF13489">
    <property type="entry name" value="Methyltransf_23"/>
    <property type="match status" value="1"/>
</dbReference>
<dbReference type="KEGG" id="ptkz:JDV02_006263"/>
<organism evidence="2 3">
    <name type="scientific">Purpureocillium takamizusanense</name>
    <dbReference type="NCBI Taxonomy" id="2060973"/>
    <lineage>
        <taxon>Eukaryota</taxon>
        <taxon>Fungi</taxon>
        <taxon>Dikarya</taxon>
        <taxon>Ascomycota</taxon>
        <taxon>Pezizomycotina</taxon>
        <taxon>Sordariomycetes</taxon>
        <taxon>Hypocreomycetidae</taxon>
        <taxon>Hypocreales</taxon>
        <taxon>Ophiocordycipitaceae</taxon>
        <taxon>Purpureocillium</taxon>
    </lineage>
</organism>
<dbReference type="PANTHER" id="PTHR43591">
    <property type="entry name" value="METHYLTRANSFERASE"/>
    <property type="match status" value="1"/>
</dbReference>
<dbReference type="Gene3D" id="3.40.50.150">
    <property type="entry name" value="Vaccinia Virus protein VP39"/>
    <property type="match status" value="1"/>
</dbReference>
<dbReference type="AlphaFoldDB" id="A0A9Q8QJV0"/>
<reference evidence="2" key="1">
    <citation type="submission" date="2021-11" db="EMBL/GenBank/DDBJ databases">
        <title>Purpureocillium_takamizusanense_genome.</title>
        <authorList>
            <person name="Nguyen N.-H."/>
        </authorList>
    </citation>
    <scope>NUCLEOTIDE SEQUENCE</scope>
    <source>
        <strain evidence="2">PT3</strain>
    </source>
</reference>
<evidence type="ECO:0000256" key="1">
    <source>
        <dbReference type="ARBA" id="ARBA00038158"/>
    </source>
</evidence>
<dbReference type="Proteomes" id="UP000829364">
    <property type="component" value="Chromosome 5"/>
</dbReference>
<evidence type="ECO:0000313" key="3">
    <source>
        <dbReference type="Proteomes" id="UP000829364"/>
    </source>
</evidence>
<evidence type="ECO:0008006" key="4">
    <source>
        <dbReference type="Google" id="ProtNLM"/>
    </source>
</evidence>
<gene>
    <name evidence="2" type="ORF">JDV02_006263</name>
</gene>
<dbReference type="InterPro" id="IPR029063">
    <property type="entry name" value="SAM-dependent_MTases_sf"/>
</dbReference>
<dbReference type="SUPFAM" id="SSF53335">
    <property type="entry name" value="S-adenosyl-L-methionine-dependent methyltransferases"/>
    <property type="match status" value="1"/>
</dbReference>